<dbReference type="InterPro" id="IPR016193">
    <property type="entry name" value="Cytidine_deaminase-like"/>
</dbReference>
<gene>
    <name evidence="14" type="primary">ribD</name>
    <name evidence="14" type="ORF">ACFPIB_09485</name>
</gene>
<comment type="cofactor">
    <cofactor evidence="12">
        <name>Zn(2+)</name>
        <dbReference type="ChEBI" id="CHEBI:29105"/>
    </cofactor>
    <text evidence="12">Binds 1 zinc ion.</text>
</comment>
<evidence type="ECO:0000256" key="10">
    <source>
        <dbReference type="ARBA" id="ARBA00023002"/>
    </source>
</evidence>
<comment type="catalytic activity">
    <reaction evidence="12">
        <text>2,5-diamino-6-hydroxy-4-(5-phosphoribosylamino)-pyrimidine + H2O + H(+) = 5-amino-6-(5-phospho-D-ribosylamino)uracil + NH4(+)</text>
        <dbReference type="Rhea" id="RHEA:21868"/>
        <dbReference type="ChEBI" id="CHEBI:15377"/>
        <dbReference type="ChEBI" id="CHEBI:15378"/>
        <dbReference type="ChEBI" id="CHEBI:28938"/>
        <dbReference type="ChEBI" id="CHEBI:58453"/>
        <dbReference type="ChEBI" id="CHEBI:58614"/>
        <dbReference type="EC" id="3.5.4.26"/>
    </reaction>
</comment>
<dbReference type="Pfam" id="PF00383">
    <property type="entry name" value="dCMP_cyt_deam_1"/>
    <property type="match status" value="1"/>
</dbReference>
<evidence type="ECO:0000313" key="14">
    <source>
        <dbReference type="EMBL" id="MFC5270841.1"/>
    </source>
</evidence>
<evidence type="ECO:0000256" key="1">
    <source>
        <dbReference type="ARBA" id="ARBA00002151"/>
    </source>
</evidence>
<dbReference type="EC" id="3.5.4.26" evidence="12"/>
<comment type="function">
    <text evidence="1 12">Converts 2,5-diamino-6-(ribosylamino)-4(3h)-pyrimidinone 5'-phosphate into 5-amino-6-(ribosylamino)-2,4(1h,3h)-pyrimidinedione 5'-phosphate.</text>
</comment>
<comment type="similarity">
    <text evidence="4 12">In the N-terminal section; belongs to the cytidine and deoxycytidylate deaminase family.</text>
</comment>
<comment type="caution">
    <text evidence="14">The sequence shown here is derived from an EMBL/GenBank/DDBJ whole genome shotgun (WGS) entry which is preliminary data.</text>
</comment>
<dbReference type="SUPFAM" id="SSF53927">
    <property type="entry name" value="Cytidine deaminase-like"/>
    <property type="match status" value="1"/>
</dbReference>
<dbReference type="GO" id="GO:0008703">
    <property type="term" value="F:5-amino-6-(5-phosphoribosylamino)uracil reductase activity"/>
    <property type="evidence" value="ECO:0007669"/>
    <property type="project" value="UniProtKB-EC"/>
</dbReference>
<keyword evidence="15" id="KW-1185">Reference proteome</keyword>
<evidence type="ECO:0000256" key="5">
    <source>
        <dbReference type="ARBA" id="ARBA00007417"/>
    </source>
</evidence>
<dbReference type="Proteomes" id="UP001596161">
    <property type="component" value="Unassembled WGS sequence"/>
</dbReference>
<evidence type="ECO:0000256" key="11">
    <source>
        <dbReference type="ARBA" id="ARBA00023268"/>
    </source>
</evidence>
<evidence type="ECO:0000259" key="13">
    <source>
        <dbReference type="PROSITE" id="PS51747"/>
    </source>
</evidence>
<dbReference type="EC" id="1.1.1.193" evidence="12"/>
<comment type="pathway">
    <text evidence="3 12">Cofactor biosynthesis; riboflavin biosynthesis; 5-amino-6-(D-ribitylamino)uracil from GTP: step 3/4.</text>
</comment>
<dbReference type="GO" id="GO:0008835">
    <property type="term" value="F:diaminohydroxyphosphoribosylaminopyrimidine deaminase activity"/>
    <property type="evidence" value="ECO:0007669"/>
    <property type="project" value="UniProtKB-EC"/>
</dbReference>
<comment type="catalytic activity">
    <reaction evidence="12">
        <text>5-amino-6-(5-phospho-D-ribitylamino)uracil + NADP(+) = 5-amino-6-(5-phospho-D-ribosylamino)uracil + NADPH + H(+)</text>
        <dbReference type="Rhea" id="RHEA:17845"/>
        <dbReference type="ChEBI" id="CHEBI:15378"/>
        <dbReference type="ChEBI" id="CHEBI:57783"/>
        <dbReference type="ChEBI" id="CHEBI:58349"/>
        <dbReference type="ChEBI" id="CHEBI:58421"/>
        <dbReference type="ChEBI" id="CHEBI:58453"/>
        <dbReference type="EC" id="1.1.1.193"/>
    </reaction>
</comment>
<feature type="domain" description="CMP/dCMP-type deaminase" evidence="13">
    <location>
        <begin position="4"/>
        <end position="128"/>
    </location>
</feature>
<keyword evidence="11" id="KW-0511">Multifunctional enzyme</keyword>
<dbReference type="InterPro" id="IPR002125">
    <property type="entry name" value="CMP_dCMP_dom"/>
</dbReference>
<accession>A0ABW0ECB3</accession>
<keyword evidence="10 12" id="KW-0560">Oxidoreductase</keyword>
<name>A0ABW0ECB3_9BACT</name>
<dbReference type="PROSITE" id="PS51747">
    <property type="entry name" value="CYT_DCMP_DEAMINASES_2"/>
    <property type="match status" value="1"/>
</dbReference>
<dbReference type="Gene3D" id="3.40.140.10">
    <property type="entry name" value="Cytidine Deaminase, domain 2"/>
    <property type="match status" value="1"/>
</dbReference>
<proteinExistence type="inferred from homology"/>
<evidence type="ECO:0000256" key="8">
    <source>
        <dbReference type="ARBA" id="ARBA00022833"/>
    </source>
</evidence>
<dbReference type="InterPro" id="IPR004794">
    <property type="entry name" value="Eubact_RibD"/>
</dbReference>
<evidence type="ECO:0000256" key="9">
    <source>
        <dbReference type="ARBA" id="ARBA00022857"/>
    </source>
</evidence>
<dbReference type="PANTHER" id="PTHR38011">
    <property type="entry name" value="DIHYDROFOLATE REDUCTASE FAMILY PROTEIN (AFU_ORTHOLOGUE AFUA_8G06820)"/>
    <property type="match status" value="1"/>
</dbReference>
<keyword evidence="9 12" id="KW-0521">NADP</keyword>
<evidence type="ECO:0000313" key="15">
    <source>
        <dbReference type="Proteomes" id="UP001596161"/>
    </source>
</evidence>
<reference evidence="15" key="1">
    <citation type="journal article" date="2019" name="Int. J. Syst. Evol. Microbiol.">
        <title>The Global Catalogue of Microorganisms (GCM) 10K type strain sequencing project: providing services to taxonomists for standard genome sequencing and annotation.</title>
        <authorList>
            <consortium name="The Broad Institute Genomics Platform"/>
            <consortium name="The Broad Institute Genome Sequencing Center for Infectious Disease"/>
            <person name="Wu L."/>
            <person name="Ma J."/>
        </authorList>
    </citation>
    <scope>NUCLEOTIDE SEQUENCE [LARGE SCALE GENOMIC DNA]</scope>
    <source>
        <strain evidence="15">KACC 12602</strain>
    </source>
</reference>
<evidence type="ECO:0000256" key="4">
    <source>
        <dbReference type="ARBA" id="ARBA00005259"/>
    </source>
</evidence>
<sequence>MMTPADNFFMLRALELAASGAGYTSPNPLVGCVIVHNNEIIGEGWHQSYGGPHAEVNAVNAVKDKKLLSQSTVYVTLEPCSHFGKTPPCVDLLVKHAVKKVIICNNDPNPLVAGRGIAKLREAGIEVESNFLAEKGSILNRRFFTFHQQKRPYIVLKWAQTSDGFIAKENYEPAAISGAISKNLVHKWRTEEAAILVGTNTAQFDNPKLNIREWSGKNPIRLVIDKNLNLPSELHLFDRNQKTIVFNLKRTEFLHDNLEFVRLDPESDFLSQLLYHLHQRQIQSVLVEGGTFLLNSFIKNNLWDEARILRSLKQFSAGISAPDLPLNSLTENFCIDQDQLFIHRNNFFFNN</sequence>
<evidence type="ECO:0000256" key="12">
    <source>
        <dbReference type="PIRNR" id="PIRNR006769"/>
    </source>
</evidence>
<keyword evidence="6 12" id="KW-0686">Riboflavin biosynthesis</keyword>
<dbReference type="Pfam" id="PF01872">
    <property type="entry name" value="RibD_C"/>
    <property type="match status" value="1"/>
</dbReference>
<dbReference type="PANTHER" id="PTHR38011:SF7">
    <property type="entry name" value="2,5-DIAMINO-6-RIBOSYLAMINO-4(3H)-PYRIMIDINONE 5'-PHOSPHATE REDUCTASE"/>
    <property type="match status" value="1"/>
</dbReference>
<dbReference type="NCBIfam" id="TIGR00326">
    <property type="entry name" value="eubact_ribD"/>
    <property type="match status" value="1"/>
</dbReference>
<evidence type="ECO:0000256" key="2">
    <source>
        <dbReference type="ARBA" id="ARBA00004882"/>
    </source>
</evidence>
<evidence type="ECO:0000256" key="3">
    <source>
        <dbReference type="ARBA" id="ARBA00004910"/>
    </source>
</evidence>
<keyword evidence="8 12" id="KW-0862">Zinc</keyword>
<evidence type="ECO:0000256" key="6">
    <source>
        <dbReference type="ARBA" id="ARBA00022619"/>
    </source>
</evidence>
<dbReference type="InterPro" id="IPR002734">
    <property type="entry name" value="RibDG_C"/>
</dbReference>
<dbReference type="InterPro" id="IPR016192">
    <property type="entry name" value="APOBEC/CMP_deaminase_Zn-bd"/>
</dbReference>
<evidence type="ECO:0000256" key="7">
    <source>
        <dbReference type="ARBA" id="ARBA00022723"/>
    </source>
</evidence>
<dbReference type="PIRSF" id="PIRSF006769">
    <property type="entry name" value="RibD"/>
    <property type="match status" value="1"/>
</dbReference>
<dbReference type="RefSeq" id="WP_378017205.1">
    <property type="nucleotide sequence ID" value="NZ_JBHSKT010000004.1"/>
</dbReference>
<dbReference type="PROSITE" id="PS00903">
    <property type="entry name" value="CYT_DCMP_DEAMINASES_1"/>
    <property type="match status" value="1"/>
</dbReference>
<comment type="similarity">
    <text evidence="5 12">In the C-terminal section; belongs to the HTP reductase family.</text>
</comment>
<keyword evidence="7 12" id="KW-0479">Metal-binding</keyword>
<dbReference type="SUPFAM" id="SSF53597">
    <property type="entry name" value="Dihydrofolate reductase-like"/>
    <property type="match status" value="1"/>
</dbReference>
<dbReference type="InterPro" id="IPR050765">
    <property type="entry name" value="Riboflavin_Biosynth_HTPR"/>
</dbReference>
<protein>
    <recommendedName>
        <fullName evidence="12">Riboflavin biosynthesis protein RibD</fullName>
    </recommendedName>
    <domain>
        <recommendedName>
            <fullName evidence="12">Diaminohydroxyphosphoribosylaminopyrimidine deaminase</fullName>
            <shortName evidence="12">DRAP deaminase</shortName>
            <ecNumber evidence="12">3.5.4.26</ecNumber>
        </recommendedName>
        <alternativeName>
            <fullName evidence="12">Riboflavin-specific deaminase</fullName>
        </alternativeName>
    </domain>
    <domain>
        <recommendedName>
            <fullName evidence="12">5-amino-6-(5-phosphoribosylamino)uracil reductase</fullName>
            <ecNumber evidence="12">1.1.1.193</ecNumber>
        </recommendedName>
        <alternativeName>
            <fullName evidence="12">HTP reductase</fullName>
        </alternativeName>
    </domain>
</protein>
<comment type="pathway">
    <text evidence="2 12">Cofactor biosynthesis; riboflavin biosynthesis; 5-amino-6-(D-ribitylamino)uracil from GTP: step 2/4.</text>
</comment>
<dbReference type="EMBL" id="JBHSKT010000004">
    <property type="protein sequence ID" value="MFC5270841.1"/>
    <property type="molecule type" value="Genomic_DNA"/>
</dbReference>
<dbReference type="Gene3D" id="3.40.430.10">
    <property type="entry name" value="Dihydrofolate Reductase, subunit A"/>
    <property type="match status" value="1"/>
</dbReference>
<dbReference type="CDD" id="cd01284">
    <property type="entry name" value="Riboflavin_deaminase-reductase"/>
    <property type="match status" value="1"/>
</dbReference>
<dbReference type="InterPro" id="IPR024072">
    <property type="entry name" value="DHFR-like_dom_sf"/>
</dbReference>
<keyword evidence="12 14" id="KW-0378">Hydrolase</keyword>
<organism evidence="14 15">
    <name type="scientific">Adhaeribacter terreus</name>
    <dbReference type="NCBI Taxonomy" id="529703"/>
    <lineage>
        <taxon>Bacteria</taxon>
        <taxon>Pseudomonadati</taxon>
        <taxon>Bacteroidota</taxon>
        <taxon>Cytophagia</taxon>
        <taxon>Cytophagales</taxon>
        <taxon>Hymenobacteraceae</taxon>
        <taxon>Adhaeribacter</taxon>
    </lineage>
</organism>